<sequence>MKKNSSLIKIMYLLILFFFSNSYAQIDEVVKIYKSDFEQIDLDNSYDLIKKNQSFAISSYTALKIASFLSYQQDYKTAFKFIRLADIDAFLEEDKPFYLYIYGTILKNLQDSKYLDIFKQLAQNYCHSYYGYKTYLEIYPYLSEKEKYSALETCLKNRHYEKVKNLLFTLKDENAVNYYLLNISQNKEFYFNQISKDSEFYLKALSKMSHLNPIYEQEYLSALLLKDDVKTFLNFLKNKALKAFYKGDYNSFQKYYEMFYSFNDKEDSDLEWLKFLYYYKSKDLDLAKTKLLSYGKFSNDPFQIEYWNKLIESKNINEIDIKDSYKVSEITPYLSLIVYKTSKSITIKKESPCPNKYGEVAEILNKLKSIDYKLAWAEGVYQVKKGKCGEVYSALPEAGVRCFSQLHECSYVKPFGSVEPKEFENIIYAIMKQESFFNPYAISWSNAVGLTQFIPKTGYYAAKQIGLNDFDMVDLYKPDNAILFAKWYLQKLLNMFSGNLVYVFASYNSGEGAVKRFLDKNNIKDEAEFIEFYPYQETRDYVKKVLRNYAIYKYKE</sequence>
<dbReference type="RefSeq" id="WP_007546524.1">
    <property type="nucleotide sequence ID" value="NZ_ABZS01000056.1"/>
</dbReference>
<dbReference type="Gene3D" id="1.10.530.10">
    <property type="match status" value="1"/>
</dbReference>
<evidence type="ECO:0000259" key="2">
    <source>
        <dbReference type="Pfam" id="PF01464"/>
    </source>
</evidence>
<evidence type="ECO:0000256" key="1">
    <source>
        <dbReference type="ARBA" id="ARBA00007734"/>
    </source>
</evidence>
<evidence type="ECO:0000313" key="4">
    <source>
        <dbReference type="Proteomes" id="UP000005540"/>
    </source>
</evidence>
<dbReference type="CDD" id="cd13401">
    <property type="entry name" value="Slt70-like"/>
    <property type="match status" value="1"/>
</dbReference>
<feature type="domain" description="Transglycosylase SLT" evidence="2">
    <location>
        <begin position="424"/>
        <end position="529"/>
    </location>
</feature>
<gene>
    <name evidence="3" type="ORF">SULYE_0739</name>
</gene>
<reference evidence="3 4" key="1">
    <citation type="submission" date="2009-04" db="EMBL/GenBank/DDBJ databases">
        <authorList>
            <person name="Reysenbach A.-L."/>
            <person name="Heidelberg J.F."/>
            <person name="Nelson W.C."/>
        </authorList>
    </citation>
    <scope>NUCLEOTIDE SEQUENCE [LARGE SCALE GENOMIC DNA]</scope>
    <source>
        <strain evidence="3 4">SS-5</strain>
    </source>
</reference>
<accession>C4FJJ2</accession>
<dbReference type="Pfam" id="PF01464">
    <property type="entry name" value="SLT"/>
    <property type="match status" value="1"/>
</dbReference>
<dbReference type="OrthoDB" id="9815002at2"/>
<comment type="similarity">
    <text evidence="1">Belongs to the transglycosylase Slt family.</text>
</comment>
<proteinExistence type="inferred from homology"/>
<protein>
    <submittedName>
        <fullName evidence="3">Transglycosylase SLT domain protein</fullName>
    </submittedName>
</protein>
<dbReference type="Proteomes" id="UP000005540">
    <property type="component" value="Unassembled WGS sequence"/>
</dbReference>
<dbReference type="SUPFAM" id="SSF53955">
    <property type="entry name" value="Lysozyme-like"/>
    <property type="match status" value="1"/>
</dbReference>
<evidence type="ECO:0000313" key="3">
    <source>
        <dbReference type="EMBL" id="EEP60754.1"/>
    </source>
</evidence>
<dbReference type="EMBL" id="ABZS01000056">
    <property type="protein sequence ID" value="EEP60754.1"/>
    <property type="molecule type" value="Genomic_DNA"/>
</dbReference>
<dbReference type="InterPro" id="IPR008258">
    <property type="entry name" value="Transglycosylase_SLT_dom_1"/>
</dbReference>
<dbReference type="PANTHER" id="PTHR37423">
    <property type="entry name" value="SOLUBLE LYTIC MUREIN TRANSGLYCOSYLASE-RELATED"/>
    <property type="match status" value="1"/>
</dbReference>
<dbReference type="AlphaFoldDB" id="C4FJJ2"/>
<name>C4FJJ2_9AQUI</name>
<dbReference type="InterPro" id="IPR023346">
    <property type="entry name" value="Lysozyme-like_dom_sf"/>
</dbReference>
<comment type="caution">
    <text evidence="3">The sequence shown here is derived from an EMBL/GenBank/DDBJ whole genome shotgun (WGS) entry which is preliminary data.</text>
</comment>
<dbReference type="PANTHER" id="PTHR37423:SF2">
    <property type="entry name" value="MEMBRANE-BOUND LYTIC MUREIN TRANSGLYCOSYLASE C"/>
    <property type="match status" value="1"/>
</dbReference>
<keyword evidence="4" id="KW-1185">Reference proteome</keyword>
<organism evidence="3 4">
    <name type="scientific">Sulfurihydrogenibium yellowstonense SS-5</name>
    <dbReference type="NCBI Taxonomy" id="432331"/>
    <lineage>
        <taxon>Bacteria</taxon>
        <taxon>Pseudomonadati</taxon>
        <taxon>Aquificota</taxon>
        <taxon>Aquificia</taxon>
        <taxon>Aquificales</taxon>
        <taxon>Hydrogenothermaceae</taxon>
        <taxon>Sulfurihydrogenibium</taxon>
    </lineage>
</organism>